<evidence type="ECO:0000313" key="1">
    <source>
        <dbReference type="EMBL" id="MDA2814129.1"/>
    </source>
</evidence>
<accession>A0ABT4UCD1</accession>
<evidence type="ECO:0000313" key="2">
    <source>
        <dbReference type="Proteomes" id="UP001527866"/>
    </source>
</evidence>
<dbReference type="EMBL" id="JAQFWQ010000105">
    <property type="protein sequence ID" value="MDA2814129.1"/>
    <property type="molecule type" value="Genomic_DNA"/>
</dbReference>
<name>A0ABT4UCD1_9ACTN</name>
<dbReference type="Proteomes" id="UP001527866">
    <property type="component" value="Unassembled WGS sequence"/>
</dbReference>
<gene>
    <name evidence="1" type="ORF">O4J56_26010</name>
</gene>
<comment type="caution">
    <text evidence="1">The sequence shown here is derived from an EMBL/GenBank/DDBJ whole genome shotgun (WGS) entry which is preliminary data.</text>
</comment>
<reference evidence="1 2" key="1">
    <citation type="submission" date="2023-01" db="EMBL/GenBank/DDBJ databases">
        <title>Draft genome sequence of Nocardiopsis sp. RSe5-2 isolated from halophytes.</title>
        <authorList>
            <person name="Duangmal K."/>
            <person name="Chantavorakit T."/>
        </authorList>
    </citation>
    <scope>NUCLEOTIDE SEQUENCE [LARGE SCALE GENOMIC DNA]</scope>
    <source>
        <strain evidence="1 2">RSe5-2</strain>
    </source>
</reference>
<sequence>MPIRSANLATMSATIAGAKAGTRGGPGSAVVVFESGHRQEVEGGGCRRLDAEQGGVVSVETEKATRFALFKGTSCQGGKADATGTGPVTFGVPVLAGAIVLG</sequence>
<organism evidence="1 2">
    <name type="scientific">Nocardiopsis endophytica</name>
    <dbReference type="NCBI Taxonomy" id="3018445"/>
    <lineage>
        <taxon>Bacteria</taxon>
        <taxon>Bacillati</taxon>
        <taxon>Actinomycetota</taxon>
        <taxon>Actinomycetes</taxon>
        <taxon>Streptosporangiales</taxon>
        <taxon>Nocardiopsidaceae</taxon>
        <taxon>Nocardiopsis</taxon>
    </lineage>
</organism>
<keyword evidence="2" id="KW-1185">Reference proteome</keyword>
<proteinExistence type="predicted"/>
<dbReference type="RefSeq" id="WP_017626082.1">
    <property type="nucleotide sequence ID" value="NZ_JAQFWQ010000105.1"/>
</dbReference>
<protein>
    <submittedName>
        <fullName evidence="1">Phosphatase</fullName>
    </submittedName>
</protein>